<evidence type="ECO:0000313" key="1">
    <source>
        <dbReference type="EMBL" id="KAH7992416.1"/>
    </source>
</evidence>
<protein>
    <submittedName>
        <fullName evidence="1">Uncharacterized protein</fullName>
    </submittedName>
</protein>
<evidence type="ECO:0000313" key="2">
    <source>
        <dbReference type="Proteomes" id="UP000827872"/>
    </source>
</evidence>
<dbReference type="Proteomes" id="UP000827872">
    <property type="component" value="Linkage Group LG03"/>
</dbReference>
<comment type="caution">
    <text evidence="1">The sequence shown here is derived from an EMBL/GenBank/DDBJ whole genome shotgun (WGS) entry which is preliminary data.</text>
</comment>
<organism evidence="1 2">
    <name type="scientific">Sphaerodactylus townsendi</name>
    <dbReference type="NCBI Taxonomy" id="933632"/>
    <lineage>
        <taxon>Eukaryota</taxon>
        <taxon>Metazoa</taxon>
        <taxon>Chordata</taxon>
        <taxon>Craniata</taxon>
        <taxon>Vertebrata</taxon>
        <taxon>Euteleostomi</taxon>
        <taxon>Lepidosauria</taxon>
        <taxon>Squamata</taxon>
        <taxon>Bifurcata</taxon>
        <taxon>Gekkota</taxon>
        <taxon>Sphaerodactylidae</taxon>
        <taxon>Sphaerodactylus</taxon>
    </lineage>
</organism>
<accession>A0ACB8EI97</accession>
<proteinExistence type="predicted"/>
<gene>
    <name evidence="1" type="ORF">K3G42_022716</name>
</gene>
<sequence>MKTINVYATNSERKTKQNSFDATELYCVKIVATRLTRLSKEFSIPLLIEGLQRQLKEKPHMEKGIGRLLWKWRSTIVSGLKRAQISRTNAILIPNLRSGYLSEKYCEFGACQPTKYGLGKLSWKCQHPIKTVAIFCI</sequence>
<name>A0ACB8EI97_9SAUR</name>
<keyword evidence="2" id="KW-1185">Reference proteome</keyword>
<dbReference type="EMBL" id="CM037616">
    <property type="protein sequence ID" value="KAH7992416.1"/>
    <property type="molecule type" value="Genomic_DNA"/>
</dbReference>
<reference evidence="1" key="1">
    <citation type="submission" date="2021-08" db="EMBL/GenBank/DDBJ databases">
        <title>The first chromosome-level gecko genome reveals the dynamic sex chromosomes of Neotropical dwarf geckos (Sphaerodactylidae: Sphaerodactylus).</title>
        <authorList>
            <person name="Pinto B.J."/>
            <person name="Keating S.E."/>
            <person name="Gamble T."/>
        </authorList>
    </citation>
    <scope>NUCLEOTIDE SEQUENCE</scope>
    <source>
        <strain evidence="1">TG3544</strain>
    </source>
</reference>